<accession>A0ABV3PGT4</accession>
<dbReference type="Pfam" id="PF01471">
    <property type="entry name" value="PG_binding_1"/>
    <property type="match status" value="1"/>
</dbReference>
<keyword evidence="4 7" id="KW-0378">Hydrolase</keyword>
<dbReference type="SUPFAM" id="SSF53955">
    <property type="entry name" value="Lysozyme-like"/>
    <property type="match status" value="1"/>
</dbReference>
<keyword evidence="3 7" id="KW-0081">Bacteriolytic enzyme</keyword>
<protein>
    <recommendedName>
        <fullName evidence="7">Lysozyme</fullName>
        <ecNumber evidence="7">3.2.1.17</ecNumber>
    </recommendedName>
</protein>
<dbReference type="InterPro" id="IPR051018">
    <property type="entry name" value="Bacteriophage_GH24"/>
</dbReference>
<sequence length="275" mass="28186">MAQLVSAIAANAALKTSTRGKGAIASFEGVVLKAYPDPGTGGKPWTIGIGHTALAGPPTVMPGMVITRERAFAILADDLVIFENAVKAAVKVPLSQGEFDALVSLCFNIGNKNFTGSSVVRRLNAGDRTAAADAFLMWVKANGHVLGGLVTRRKAERETFLANAYVAGATTAPANDNGAVSIGVLLKRGCAFPDAVRSLQTDLTALGYRIAVDGDFGDQTEKAVRSFQDAHSLAVDGKVGPATRSAIAAALKAIGKGPVIALHPLPGDAITAIAA</sequence>
<dbReference type="SUPFAM" id="SSF47090">
    <property type="entry name" value="PGBD-like"/>
    <property type="match status" value="1"/>
</dbReference>
<dbReference type="EC" id="3.2.1.17" evidence="7"/>
<dbReference type="InterPro" id="IPR023347">
    <property type="entry name" value="Lysozyme_dom_sf"/>
</dbReference>
<name>A0ABV3PGT4_9HYPH</name>
<dbReference type="Pfam" id="PF00959">
    <property type="entry name" value="Phage_lysozyme"/>
    <property type="match status" value="1"/>
</dbReference>
<keyword evidence="10" id="KW-1185">Reference proteome</keyword>
<gene>
    <name evidence="9" type="ORF">ABXS05_04235</name>
</gene>
<dbReference type="InterPro" id="IPR002477">
    <property type="entry name" value="Peptidoglycan-bd-like"/>
</dbReference>
<feature type="domain" description="Peptidoglycan binding-like" evidence="8">
    <location>
        <begin position="194"/>
        <end position="247"/>
    </location>
</feature>
<reference evidence="9 10" key="1">
    <citation type="submission" date="2024-07" db="EMBL/GenBank/DDBJ databases">
        <title>Description of Labrys sedimenti sp. nov., isolated from a diclofenac-degrading enrichment culture.</title>
        <authorList>
            <person name="Tancsics A."/>
            <person name="Csepanyi A."/>
        </authorList>
    </citation>
    <scope>NUCLEOTIDE SEQUENCE [LARGE SCALE GENOMIC DNA]</scope>
    <source>
        <strain evidence="9 10">LMG 23578</strain>
    </source>
</reference>
<comment type="caution">
    <text evidence="9">The sequence shown here is derived from an EMBL/GenBank/DDBJ whole genome shotgun (WGS) entry which is preliminary data.</text>
</comment>
<dbReference type="RefSeq" id="WP_367623037.1">
    <property type="nucleotide sequence ID" value="NZ_JBFNQD010000001.1"/>
</dbReference>
<evidence type="ECO:0000256" key="6">
    <source>
        <dbReference type="ARBA" id="ARBA00023295"/>
    </source>
</evidence>
<dbReference type="InterPro" id="IPR036365">
    <property type="entry name" value="PGBD-like_sf"/>
</dbReference>
<dbReference type="InterPro" id="IPR002196">
    <property type="entry name" value="Glyco_hydro_24"/>
</dbReference>
<evidence type="ECO:0000256" key="1">
    <source>
        <dbReference type="ARBA" id="ARBA00000632"/>
    </source>
</evidence>
<proteinExistence type="inferred from homology"/>
<dbReference type="PANTHER" id="PTHR38107">
    <property type="match status" value="1"/>
</dbReference>
<evidence type="ECO:0000259" key="8">
    <source>
        <dbReference type="Pfam" id="PF01471"/>
    </source>
</evidence>
<comment type="catalytic activity">
    <reaction evidence="1 7">
        <text>Hydrolysis of (1-&gt;4)-beta-linkages between N-acetylmuramic acid and N-acetyl-D-glucosamine residues in a peptidoglycan and between N-acetyl-D-glucosamine residues in chitodextrins.</text>
        <dbReference type="EC" id="3.2.1.17"/>
    </reaction>
</comment>
<dbReference type="Proteomes" id="UP001555786">
    <property type="component" value="Unassembled WGS sequence"/>
</dbReference>
<keyword evidence="2 7" id="KW-0929">Antimicrobial</keyword>
<dbReference type="InterPro" id="IPR033907">
    <property type="entry name" value="Endolysin_autolysin"/>
</dbReference>
<evidence type="ECO:0000256" key="3">
    <source>
        <dbReference type="ARBA" id="ARBA00022638"/>
    </source>
</evidence>
<organism evidence="9 10">
    <name type="scientific">Labrys neptuniae</name>
    <dbReference type="NCBI Taxonomy" id="376174"/>
    <lineage>
        <taxon>Bacteria</taxon>
        <taxon>Pseudomonadati</taxon>
        <taxon>Pseudomonadota</taxon>
        <taxon>Alphaproteobacteria</taxon>
        <taxon>Hyphomicrobiales</taxon>
        <taxon>Xanthobacteraceae</taxon>
        <taxon>Labrys</taxon>
    </lineage>
</organism>
<evidence type="ECO:0000256" key="2">
    <source>
        <dbReference type="ARBA" id="ARBA00022529"/>
    </source>
</evidence>
<evidence type="ECO:0000313" key="10">
    <source>
        <dbReference type="Proteomes" id="UP001555786"/>
    </source>
</evidence>
<dbReference type="GO" id="GO:0016787">
    <property type="term" value="F:hydrolase activity"/>
    <property type="evidence" value="ECO:0007669"/>
    <property type="project" value="UniProtKB-KW"/>
</dbReference>
<comment type="similarity">
    <text evidence="7">Belongs to the glycosyl hydrolase 24 family.</text>
</comment>
<dbReference type="PANTHER" id="PTHR38107:SF3">
    <property type="entry name" value="LYSOZYME RRRD-RELATED"/>
    <property type="match status" value="1"/>
</dbReference>
<evidence type="ECO:0000256" key="7">
    <source>
        <dbReference type="RuleBase" id="RU003788"/>
    </source>
</evidence>
<dbReference type="EMBL" id="JBFNQD010000001">
    <property type="protein sequence ID" value="MEW9304731.1"/>
    <property type="molecule type" value="Genomic_DNA"/>
</dbReference>
<keyword evidence="6 7" id="KW-0326">Glycosidase</keyword>
<keyword evidence="5" id="KW-1035">Host cytoplasm</keyword>
<dbReference type="CDD" id="cd00737">
    <property type="entry name" value="lyz_endolysin_autolysin"/>
    <property type="match status" value="1"/>
</dbReference>
<dbReference type="InterPro" id="IPR034690">
    <property type="entry name" value="Endolysin_T4_type"/>
</dbReference>
<dbReference type="Gene3D" id="1.10.530.40">
    <property type="match status" value="1"/>
</dbReference>
<evidence type="ECO:0000313" key="9">
    <source>
        <dbReference type="EMBL" id="MEW9304731.1"/>
    </source>
</evidence>
<evidence type="ECO:0000256" key="4">
    <source>
        <dbReference type="ARBA" id="ARBA00022801"/>
    </source>
</evidence>
<dbReference type="HAMAP" id="MF_04110">
    <property type="entry name" value="ENDOLYSIN_T4"/>
    <property type="match status" value="1"/>
</dbReference>
<dbReference type="InterPro" id="IPR023346">
    <property type="entry name" value="Lysozyme-like_dom_sf"/>
</dbReference>
<dbReference type="InterPro" id="IPR036366">
    <property type="entry name" value="PGBDSf"/>
</dbReference>
<evidence type="ECO:0000256" key="5">
    <source>
        <dbReference type="ARBA" id="ARBA00023200"/>
    </source>
</evidence>
<dbReference type="Gene3D" id="1.10.101.10">
    <property type="entry name" value="PGBD-like superfamily/PGBD"/>
    <property type="match status" value="1"/>
</dbReference>